<sequence length="74" mass="8154">KLCKAFLLGAQRLSSGKLPKEEDYMTNASEFGGSCGASSCVLSLGPRHNRGRCWFNRPDSKSYIFYSCIPSSLE</sequence>
<proteinExistence type="predicted"/>
<comment type="caution">
    <text evidence="1">The sequence shown here is derived from an EMBL/GenBank/DDBJ whole genome shotgun (WGS) entry which is preliminary data.</text>
</comment>
<dbReference type="EMBL" id="JXTC01000490">
    <property type="protein sequence ID" value="PON50135.1"/>
    <property type="molecule type" value="Genomic_DNA"/>
</dbReference>
<accession>A0A2P5BMV3</accession>
<evidence type="ECO:0000313" key="1">
    <source>
        <dbReference type="EMBL" id="PON50135.1"/>
    </source>
</evidence>
<dbReference type="Proteomes" id="UP000237000">
    <property type="component" value="Unassembled WGS sequence"/>
</dbReference>
<dbReference type="AlphaFoldDB" id="A0A2P5BMV3"/>
<dbReference type="OrthoDB" id="10483137at2759"/>
<feature type="non-terminal residue" evidence="1">
    <location>
        <position position="1"/>
    </location>
</feature>
<protein>
    <submittedName>
        <fullName evidence="1">Uncharacterized protein</fullName>
    </submittedName>
</protein>
<evidence type="ECO:0000313" key="2">
    <source>
        <dbReference type="Proteomes" id="UP000237000"/>
    </source>
</evidence>
<keyword evidence="2" id="KW-1185">Reference proteome</keyword>
<gene>
    <name evidence="1" type="ORF">TorRG33x02_315580</name>
</gene>
<dbReference type="InParanoid" id="A0A2P5BMV3"/>
<reference evidence="2" key="1">
    <citation type="submission" date="2016-06" db="EMBL/GenBank/DDBJ databases">
        <title>Parallel loss of symbiosis genes in relatives of nitrogen-fixing non-legume Parasponia.</title>
        <authorList>
            <person name="Van Velzen R."/>
            <person name="Holmer R."/>
            <person name="Bu F."/>
            <person name="Rutten L."/>
            <person name="Van Zeijl A."/>
            <person name="Liu W."/>
            <person name="Santuari L."/>
            <person name="Cao Q."/>
            <person name="Sharma T."/>
            <person name="Shen D."/>
            <person name="Roswanjaya Y."/>
            <person name="Wardhani T."/>
            <person name="Kalhor M.S."/>
            <person name="Jansen J."/>
            <person name="Van den Hoogen J."/>
            <person name="Gungor B."/>
            <person name="Hartog M."/>
            <person name="Hontelez J."/>
            <person name="Verver J."/>
            <person name="Yang W.-C."/>
            <person name="Schijlen E."/>
            <person name="Repin R."/>
            <person name="Schilthuizen M."/>
            <person name="Schranz E."/>
            <person name="Heidstra R."/>
            <person name="Miyata K."/>
            <person name="Fedorova E."/>
            <person name="Kohlen W."/>
            <person name="Bisseling T."/>
            <person name="Smit S."/>
            <person name="Geurts R."/>
        </authorList>
    </citation>
    <scope>NUCLEOTIDE SEQUENCE [LARGE SCALE GENOMIC DNA]</scope>
    <source>
        <strain evidence="2">cv. RG33-2</strain>
    </source>
</reference>
<organism evidence="1 2">
    <name type="scientific">Trema orientale</name>
    <name type="common">Charcoal tree</name>
    <name type="synonym">Celtis orientalis</name>
    <dbReference type="NCBI Taxonomy" id="63057"/>
    <lineage>
        <taxon>Eukaryota</taxon>
        <taxon>Viridiplantae</taxon>
        <taxon>Streptophyta</taxon>
        <taxon>Embryophyta</taxon>
        <taxon>Tracheophyta</taxon>
        <taxon>Spermatophyta</taxon>
        <taxon>Magnoliopsida</taxon>
        <taxon>eudicotyledons</taxon>
        <taxon>Gunneridae</taxon>
        <taxon>Pentapetalae</taxon>
        <taxon>rosids</taxon>
        <taxon>fabids</taxon>
        <taxon>Rosales</taxon>
        <taxon>Cannabaceae</taxon>
        <taxon>Trema</taxon>
    </lineage>
</organism>
<name>A0A2P5BMV3_TREOI</name>